<organism evidence="2 3">
    <name type="scientific">Terrisporobacter petrolearius</name>
    <dbReference type="NCBI Taxonomy" id="1460447"/>
    <lineage>
        <taxon>Bacteria</taxon>
        <taxon>Bacillati</taxon>
        <taxon>Bacillota</taxon>
        <taxon>Clostridia</taxon>
        <taxon>Peptostreptococcales</taxon>
        <taxon>Peptostreptococcaceae</taxon>
        <taxon>Terrisporobacter</taxon>
    </lineage>
</organism>
<dbReference type="Pfam" id="PF03551">
    <property type="entry name" value="PadR"/>
    <property type="match status" value="1"/>
</dbReference>
<dbReference type="InterPro" id="IPR052509">
    <property type="entry name" value="Metal_resp_DNA-bind_regulator"/>
</dbReference>
<dbReference type="EMBL" id="CP154622">
    <property type="protein sequence ID" value="XAM42190.1"/>
    <property type="molecule type" value="Genomic_DNA"/>
</dbReference>
<proteinExistence type="predicted"/>
<evidence type="ECO:0000313" key="3">
    <source>
        <dbReference type="Proteomes" id="UP001477947"/>
    </source>
</evidence>
<sequence length="106" mass="12538">MAFQLGASLLDACVLSVLTREDTYGYVLTQNVREIMPISESTLYPVLRRLQKDGYVDTYDQAYQGRNRRYYKITDLGRIQYKEYVDEWFEYKNNVDKILLGGIIYE</sequence>
<accession>A0ABZ3FHY4</accession>
<gene>
    <name evidence="2" type="ORF">TPELB_25030</name>
</gene>
<reference evidence="2 3" key="1">
    <citation type="submission" date="2024-04" db="EMBL/GenBank/DDBJ databases">
        <title>Isolation and characterization of novel acetogenic strains of the genera Terrisporobacter and Acetoanaerobium.</title>
        <authorList>
            <person name="Boeer T."/>
            <person name="Schueler M.A."/>
            <person name="Lueschen A."/>
            <person name="Eysell L."/>
            <person name="Droege J."/>
            <person name="Heinemann M."/>
            <person name="Engelhardt L."/>
            <person name="Basen M."/>
            <person name="Daniel R."/>
        </authorList>
    </citation>
    <scope>NUCLEOTIDE SEQUENCE [LARGE SCALE GENOMIC DNA]</scope>
    <source>
        <strain evidence="2 3">ELB</strain>
    </source>
</reference>
<evidence type="ECO:0000313" key="2">
    <source>
        <dbReference type="EMBL" id="XAM42190.1"/>
    </source>
</evidence>
<keyword evidence="3" id="KW-1185">Reference proteome</keyword>
<protein>
    <recommendedName>
        <fullName evidence="1">Transcription regulator PadR N-terminal domain-containing protein</fullName>
    </recommendedName>
</protein>
<dbReference type="Proteomes" id="UP001477947">
    <property type="component" value="Chromosome"/>
</dbReference>
<dbReference type="Gene3D" id="1.10.10.10">
    <property type="entry name" value="Winged helix-like DNA-binding domain superfamily/Winged helix DNA-binding domain"/>
    <property type="match status" value="1"/>
</dbReference>
<dbReference type="InterPro" id="IPR036390">
    <property type="entry name" value="WH_DNA-bd_sf"/>
</dbReference>
<evidence type="ECO:0000259" key="1">
    <source>
        <dbReference type="Pfam" id="PF03551"/>
    </source>
</evidence>
<name>A0ABZ3FHY4_9FIRM</name>
<dbReference type="InterPro" id="IPR036388">
    <property type="entry name" value="WH-like_DNA-bd_sf"/>
</dbReference>
<dbReference type="RefSeq" id="WP_206923753.1">
    <property type="nucleotide sequence ID" value="NZ_CP154622.1"/>
</dbReference>
<dbReference type="InterPro" id="IPR005149">
    <property type="entry name" value="Tscrpt_reg_PadR_N"/>
</dbReference>
<dbReference type="SUPFAM" id="SSF46785">
    <property type="entry name" value="Winged helix' DNA-binding domain"/>
    <property type="match status" value="1"/>
</dbReference>
<dbReference type="PANTHER" id="PTHR33169">
    <property type="entry name" value="PADR-FAMILY TRANSCRIPTIONAL REGULATOR"/>
    <property type="match status" value="1"/>
</dbReference>
<feature type="domain" description="Transcription regulator PadR N-terminal" evidence="1">
    <location>
        <begin position="14"/>
        <end position="82"/>
    </location>
</feature>
<dbReference type="PANTHER" id="PTHR33169:SF24">
    <property type="entry name" value="TRANSCRIPTIONAL REGULATOR, PADR FAMILY"/>
    <property type="match status" value="1"/>
</dbReference>